<reference evidence="1 2" key="1">
    <citation type="journal article" date="2019" name="Nat. Microbiol.">
        <title>Mediterranean grassland soil C-N compound turnover is dependent on rainfall and depth, and is mediated by genomically divergent microorganisms.</title>
        <authorList>
            <person name="Diamond S."/>
            <person name="Andeer P.F."/>
            <person name="Li Z."/>
            <person name="Crits-Christoph A."/>
            <person name="Burstein D."/>
            <person name="Anantharaman K."/>
            <person name="Lane K.R."/>
            <person name="Thomas B.C."/>
            <person name="Pan C."/>
            <person name="Northen T.R."/>
            <person name="Banfield J.F."/>
        </authorList>
    </citation>
    <scope>NUCLEOTIDE SEQUENCE [LARGE SCALE GENOMIC DNA]</scope>
    <source>
        <strain evidence="1">WS_9</strain>
    </source>
</reference>
<keyword evidence="1" id="KW-0121">Carboxypeptidase</keyword>
<dbReference type="AlphaFoldDB" id="A0A538TM62"/>
<protein>
    <submittedName>
        <fullName evidence="1">Carboxypeptidase regulatory-like domain-containing protein</fullName>
    </submittedName>
</protein>
<keyword evidence="1" id="KW-0378">Hydrolase</keyword>
<dbReference type="GO" id="GO:0004180">
    <property type="term" value="F:carboxypeptidase activity"/>
    <property type="evidence" value="ECO:0007669"/>
    <property type="project" value="UniProtKB-KW"/>
</dbReference>
<dbReference type="Proteomes" id="UP000317691">
    <property type="component" value="Unassembled WGS sequence"/>
</dbReference>
<evidence type="ECO:0000313" key="2">
    <source>
        <dbReference type="Proteomes" id="UP000317691"/>
    </source>
</evidence>
<dbReference type="InterPro" id="IPR013784">
    <property type="entry name" value="Carb-bd-like_fold"/>
</dbReference>
<dbReference type="PROSITE" id="PS51257">
    <property type="entry name" value="PROKAR_LIPOPROTEIN"/>
    <property type="match status" value="1"/>
</dbReference>
<dbReference type="Gene3D" id="2.60.40.1120">
    <property type="entry name" value="Carboxypeptidase-like, regulatory domain"/>
    <property type="match status" value="1"/>
</dbReference>
<gene>
    <name evidence="1" type="ORF">E6K79_06650</name>
</gene>
<name>A0A538TM62_UNCEI</name>
<keyword evidence="1" id="KW-0645">Protease</keyword>
<organism evidence="1 2">
    <name type="scientific">Eiseniibacteriota bacterium</name>
    <dbReference type="NCBI Taxonomy" id="2212470"/>
    <lineage>
        <taxon>Bacteria</taxon>
        <taxon>Candidatus Eiseniibacteriota</taxon>
    </lineage>
</organism>
<proteinExistence type="predicted"/>
<dbReference type="SUPFAM" id="SSF49452">
    <property type="entry name" value="Starch-binding domain-like"/>
    <property type="match status" value="1"/>
</dbReference>
<dbReference type="GO" id="GO:0030246">
    <property type="term" value="F:carbohydrate binding"/>
    <property type="evidence" value="ECO:0007669"/>
    <property type="project" value="InterPro"/>
</dbReference>
<dbReference type="EMBL" id="VBOZ01000017">
    <property type="protein sequence ID" value="TMQ64712.1"/>
    <property type="molecule type" value="Genomic_DNA"/>
</dbReference>
<sequence>MSRVALLLVALLLLGIISCSDMPTAPIVSAPAGSIVVEGTLRDRDGPALANAFVAFRSTPISSSQSFYTNTDATGAFRITLVQGTYEVRIGPPYESGLPSVTIPKFDVRAAGTRLDYRYSGTRVIGDVTGPGGALLDDSYVSATSDANQIYVSTRAVRGHYSMLLPQGAYEFYGDPGSYSTGIPNIEVAANISTSDTVVNFALTGHAVTVTTTLGGSTPIPNVQLQAESGAIGVRATATTRLDGSAVLYLPGGGYSFVAYSSDGSIVGPETGYWSISGDASIAIVFPATRWDVTLRRASDSSPIPFTYINALEIGSNRSALTRSDLFGTFRLFVRPSEGYDLRIGSVYSPEATIPNVSSTADSTFDLYVDLPVNQAPAPKPALRAARGIRWRPPAVR</sequence>
<evidence type="ECO:0000313" key="1">
    <source>
        <dbReference type="EMBL" id="TMQ64712.1"/>
    </source>
</evidence>
<comment type="caution">
    <text evidence="1">The sequence shown here is derived from an EMBL/GenBank/DDBJ whole genome shotgun (WGS) entry which is preliminary data.</text>
</comment>
<accession>A0A538TM62</accession>